<accession>A0A8H7W1W9</accession>
<dbReference type="Proteomes" id="UP000664132">
    <property type="component" value="Unassembled WGS sequence"/>
</dbReference>
<feature type="region of interest" description="Disordered" evidence="1">
    <location>
        <begin position="348"/>
        <end position="375"/>
    </location>
</feature>
<reference evidence="3" key="1">
    <citation type="submission" date="2021-02" db="EMBL/GenBank/DDBJ databases">
        <title>Genome sequence Cadophora malorum strain M34.</title>
        <authorList>
            <person name="Stefanovic E."/>
            <person name="Vu D."/>
            <person name="Scully C."/>
            <person name="Dijksterhuis J."/>
            <person name="Roader J."/>
            <person name="Houbraken J."/>
        </authorList>
    </citation>
    <scope>NUCLEOTIDE SEQUENCE</scope>
    <source>
        <strain evidence="3">M34</strain>
    </source>
</reference>
<evidence type="ECO:0000313" key="4">
    <source>
        <dbReference type="Proteomes" id="UP000664132"/>
    </source>
</evidence>
<sequence>MVDGMIGFVIRVPHSPRANAKAVWSLAVSWSARTGCTYGLFESLSDEDVQEIEKYVSGRAQQRQHPLFIPTMLLDFLITFYVEHRRRLEHLLFVEESRVGITRGVKKTDAWDWDYERQHDATKRFHKISTSLVYLERQLDFASGLGNFILHCIKYCRDENVFPTARTTCLERISKELEESVTNDQNFASCQRHQVLCLQKRAQALVSVMYSVVAQKDSRMNVGIARAAKLDSSSMATIAVLGIIFLPATLVASMFSMSMFDFSMSESPSVPPRPHSGVVSSNFWIFWAVTVPLTLTVLVIWRVCMRRTHRPETVDDSTLEEIAECSNGMSCNDPLYPETEDFFSMGSGQLFGTGEEKDEDECEGSSAELKGSNAI</sequence>
<gene>
    <name evidence="3" type="ORF">IFR04_012109</name>
</gene>
<keyword evidence="2" id="KW-0472">Membrane</keyword>
<comment type="caution">
    <text evidence="3">The sequence shown here is derived from an EMBL/GenBank/DDBJ whole genome shotgun (WGS) entry which is preliminary data.</text>
</comment>
<evidence type="ECO:0000313" key="3">
    <source>
        <dbReference type="EMBL" id="KAG4414761.1"/>
    </source>
</evidence>
<feature type="transmembrane region" description="Helical" evidence="2">
    <location>
        <begin position="280"/>
        <end position="301"/>
    </location>
</feature>
<evidence type="ECO:0000256" key="1">
    <source>
        <dbReference type="SAM" id="MobiDB-lite"/>
    </source>
</evidence>
<dbReference type="OrthoDB" id="3535622at2759"/>
<dbReference type="AlphaFoldDB" id="A0A8H7W1W9"/>
<keyword evidence="2" id="KW-1133">Transmembrane helix</keyword>
<keyword evidence="4" id="KW-1185">Reference proteome</keyword>
<feature type="transmembrane region" description="Helical" evidence="2">
    <location>
        <begin position="236"/>
        <end position="260"/>
    </location>
</feature>
<proteinExistence type="predicted"/>
<dbReference type="EMBL" id="JAFJYH010000250">
    <property type="protein sequence ID" value="KAG4414761.1"/>
    <property type="molecule type" value="Genomic_DNA"/>
</dbReference>
<name>A0A8H7W1W9_9HELO</name>
<evidence type="ECO:0000256" key="2">
    <source>
        <dbReference type="SAM" id="Phobius"/>
    </source>
</evidence>
<organism evidence="3 4">
    <name type="scientific">Cadophora malorum</name>
    <dbReference type="NCBI Taxonomy" id="108018"/>
    <lineage>
        <taxon>Eukaryota</taxon>
        <taxon>Fungi</taxon>
        <taxon>Dikarya</taxon>
        <taxon>Ascomycota</taxon>
        <taxon>Pezizomycotina</taxon>
        <taxon>Leotiomycetes</taxon>
        <taxon>Helotiales</taxon>
        <taxon>Ploettnerulaceae</taxon>
        <taxon>Cadophora</taxon>
    </lineage>
</organism>
<dbReference type="Gene3D" id="1.20.58.340">
    <property type="entry name" value="Magnesium transport protein CorA, transmembrane region"/>
    <property type="match status" value="1"/>
</dbReference>
<keyword evidence="2" id="KW-0812">Transmembrane</keyword>
<protein>
    <submittedName>
        <fullName evidence="3">Uncharacterized protein</fullName>
    </submittedName>
</protein>